<dbReference type="AlphaFoldDB" id="A0A1M7KKE5"/>
<dbReference type="EMBL" id="FRCB01000011">
    <property type="protein sequence ID" value="SHM65902.1"/>
    <property type="molecule type" value="Genomic_DNA"/>
</dbReference>
<dbReference type="Proteomes" id="UP000322545">
    <property type="component" value="Unassembled WGS sequence"/>
</dbReference>
<name>A0A1M7KKE5_9RHOB</name>
<gene>
    <name evidence="1" type="ORF">SAMN05443432_11150</name>
</gene>
<evidence type="ECO:0000313" key="2">
    <source>
        <dbReference type="Proteomes" id="UP000322545"/>
    </source>
</evidence>
<accession>A0A1M7KKE5</accession>
<organism evidence="1 2">
    <name type="scientific">Roseovarius litoreus</name>
    <dbReference type="NCBI Taxonomy" id="1155722"/>
    <lineage>
        <taxon>Bacteria</taxon>
        <taxon>Pseudomonadati</taxon>
        <taxon>Pseudomonadota</taxon>
        <taxon>Alphaproteobacteria</taxon>
        <taxon>Rhodobacterales</taxon>
        <taxon>Roseobacteraceae</taxon>
        <taxon>Roseovarius</taxon>
    </lineage>
</organism>
<keyword evidence="2" id="KW-1185">Reference proteome</keyword>
<protein>
    <submittedName>
        <fullName evidence="1">Uncharacterized protein</fullName>
    </submittedName>
</protein>
<evidence type="ECO:0000313" key="1">
    <source>
        <dbReference type="EMBL" id="SHM65902.1"/>
    </source>
</evidence>
<reference evidence="1 2" key="1">
    <citation type="submission" date="2016-11" db="EMBL/GenBank/DDBJ databases">
        <authorList>
            <person name="Varghese N."/>
            <person name="Submissions S."/>
        </authorList>
    </citation>
    <scope>NUCLEOTIDE SEQUENCE [LARGE SCALE GENOMIC DNA]</scope>
    <source>
        <strain evidence="1 2">DSM 28249</strain>
    </source>
</reference>
<sequence>MLTKTISGFCQGHSRMNRMICLPGLGRNRLTLLSSKTGQRQKAFTLRDWQEWLDAWELWMTGCCVARQGGGIASLISRRRTSAGLQGIG</sequence>
<proteinExistence type="predicted"/>